<organism evidence="4 5">
    <name type="scientific">Microbacterium testaceum</name>
    <name type="common">Aureobacterium testaceum</name>
    <name type="synonym">Brevibacterium testaceum</name>
    <dbReference type="NCBI Taxonomy" id="2033"/>
    <lineage>
        <taxon>Bacteria</taxon>
        <taxon>Bacillati</taxon>
        <taxon>Actinomycetota</taxon>
        <taxon>Actinomycetes</taxon>
        <taxon>Micrococcales</taxon>
        <taxon>Microbacteriaceae</taxon>
        <taxon>Microbacterium</taxon>
    </lineage>
</organism>
<evidence type="ECO:0000259" key="3">
    <source>
        <dbReference type="SMART" id="SM00822"/>
    </source>
</evidence>
<evidence type="ECO:0000256" key="1">
    <source>
        <dbReference type="ARBA" id="ARBA00006484"/>
    </source>
</evidence>
<name>A0A147F7L5_MICTE</name>
<dbReference type="Gene3D" id="3.40.50.720">
    <property type="entry name" value="NAD(P)-binding Rossmann-like Domain"/>
    <property type="match status" value="1"/>
</dbReference>
<gene>
    <name evidence="4" type="ORF">RSA3_08910</name>
</gene>
<dbReference type="InterPro" id="IPR036291">
    <property type="entry name" value="NAD(P)-bd_dom_sf"/>
</dbReference>
<accession>A0A147F7L5</accession>
<sequence>MSRRYLVTGGTSGIGAAVARHLTAQGHRVLITGTSRTTVDAALAEGVAAQGAVADVTDAAAVEAAFARAVSALGGLDGVFANAGIDGEGKPAEELDANVFRRVLEVNTVGVLLVAQAAHRHLARPGTLVVNASVNALRPEAHFADYNASKAATLALAKTLALEWSAEELSVTSVCPGYFPSRMTADWLTDPEVSSQLLGLIPAGRFGRLDEIGALVEFLLGPHAPFLTGAAITIDGGRNI</sequence>
<dbReference type="SUPFAM" id="SSF51735">
    <property type="entry name" value="NAD(P)-binding Rossmann-fold domains"/>
    <property type="match status" value="1"/>
</dbReference>
<dbReference type="GO" id="GO:0016616">
    <property type="term" value="F:oxidoreductase activity, acting on the CH-OH group of donors, NAD or NADP as acceptor"/>
    <property type="evidence" value="ECO:0007669"/>
    <property type="project" value="TreeGrafter"/>
</dbReference>
<evidence type="ECO:0000313" key="5">
    <source>
        <dbReference type="Proteomes" id="UP000072189"/>
    </source>
</evidence>
<dbReference type="PANTHER" id="PTHR42760">
    <property type="entry name" value="SHORT-CHAIN DEHYDROGENASES/REDUCTASES FAMILY MEMBER"/>
    <property type="match status" value="1"/>
</dbReference>
<comment type="similarity">
    <text evidence="1">Belongs to the short-chain dehydrogenases/reductases (SDR) family.</text>
</comment>
<dbReference type="InterPro" id="IPR057326">
    <property type="entry name" value="KR_dom"/>
</dbReference>
<dbReference type="FunFam" id="3.40.50.720:FF:000084">
    <property type="entry name" value="Short-chain dehydrogenase reductase"/>
    <property type="match status" value="1"/>
</dbReference>
<dbReference type="InterPro" id="IPR020904">
    <property type="entry name" value="Sc_DH/Rdtase_CS"/>
</dbReference>
<dbReference type="AlphaFoldDB" id="A0A147F7L5"/>
<dbReference type="SMART" id="SM00822">
    <property type="entry name" value="PKS_KR"/>
    <property type="match status" value="1"/>
</dbReference>
<dbReference type="PRINTS" id="PR00080">
    <property type="entry name" value="SDRFAMILY"/>
</dbReference>
<dbReference type="PROSITE" id="PS00061">
    <property type="entry name" value="ADH_SHORT"/>
    <property type="match status" value="1"/>
</dbReference>
<feature type="domain" description="Ketoreductase" evidence="3">
    <location>
        <begin position="3"/>
        <end position="177"/>
    </location>
</feature>
<dbReference type="RefSeq" id="WP_058614083.1">
    <property type="nucleotide sequence ID" value="NZ_LDRV01000054.1"/>
</dbReference>
<dbReference type="PATRIC" id="fig|2033.7.peg.2525"/>
<dbReference type="Pfam" id="PF13561">
    <property type="entry name" value="adh_short_C2"/>
    <property type="match status" value="1"/>
</dbReference>
<keyword evidence="2" id="KW-0560">Oxidoreductase</keyword>
<dbReference type="GO" id="GO:0030497">
    <property type="term" value="P:fatty acid elongation"/>
    <property type="evidence" value="ECO:0007669"/>
    <property type="project" value="TreeGrafter"/>
</dbReference>
<comment type="caution">
    <text evidence="4">The sequence shown here is derived from an EMBL/GenBank/DDBJ whole genome shotgun (WGS) entry which is preliminary data.</text>
</comment>
<protein>
    <recommendedName>
        <fullName evidence="3">Ketoreductase domain-containing protein</fullName>
    </recommendedName>
</protein>
<dbReference type="PANTHER" id="PTHR42760:SF123">
    <property type="entry name" value="OXIDOREDUCTASE"/>
    <property type="match status" value="1"/>
</dbReference>
<proteinExistence type="inferred from homology"/>
<reference evidence="4 5" key="1">
    <citation type="journal article" date="2016" name="Front. Microbiol.">
        <title>Genomic Resource of Rice Seed Associated Bacteria.</title>
        <authorList>
            <person name="Midha S."/>
            <person name="Bansal K."/>
            <person name="Sharma S."/>
            <person name="Kumar N."/>
            <person name="Patil P.P."/>
            <person name="Chaudhry V."/>
            <person name="Patil P.B."/>
        </authorList>
    </citation>
    <scope>NUCLEOTIDE SEQUENCE [LARGE SCALE GENOMIC DNA]</scope>
    <source>
        <strain evidence="4 5">RSA3</strain>
    </source>
</reference>
<dbReference type="InterPro" id="IPR002347">
    <property type="entry name" value="SDR_fam"/>
</dbReference>
<evidence type="ECO:0000313" key="4">
    <source>
        <dbReference type="EMBL" id="KTS12120.1"/>
    </source>
</evidence>
<dbReference type="CDD" id="cd05233">
    <property type="entry name" value="SDR_c"/>
    <property type="match status" value="1"/>
</dbReference>
<dbReference type="Proteomes" id="UP000072189">
    <property type="component" value="Unassembled WGS sequence"/>
</dbReference>
<evidence type="ECO:0000256" key="2">
    <source>
        <dbReference type="ARBA" id="ARBA00023002"/>
    </source>
</evidence>
<dbReference type="PRINTS" id="PR00081">
    <property type="entry name" value="GDHRDH"/>
</dbReference>
<dbReference type="EMBL" id="LDRV01000054">
    <property type="protein sequence ID" value="KTS12120.1"/>
    <property type="molecule type" value="Genomic_DNA"/>
</dbReference>